<accession>A0A2X3CAC9</accession>
<gene>
    <name evidence="1" type="primary">yedE_2</name>
    <name evidence="1" type="ORF">NCTC9128_02240</name>
</gene>
<dbReference type="Proteomes" id="UP000251088">
    <property type="component" value="Unassembled WGS sequence"/>
</dbReference>
<reference evidence="1 2" key="1">
    <citation type="submission" date="2018-06" db="EMBL/GenBank/DDBJ databases">
        <authorList>
            <consortium name="Pathogen Informatics"/>
            <person name="Doyle S."/>
        </authorList>
    </citation>
    <scope>NUCLEOTIDE SEQUENCE [LARGE SCALE GENOMIC DNA]</scope>
    <source>
        <strain evidence="1 2">NCTC9128</strain>
    </source>
</reference>
<dbReference type="EMBL" id="UAWN01000011">
    <property type="protein sequence ID" value="SQC14158.1"/>
    <property type="molecule type" value="Genomic_DNA"/>
</dbReference>
<evidence type="ECO:0000313" key="2">
    <source>
        <dbReference type="Proteomes" id="UP000251088"/>
    </source>
</evidence>
<name>A0A2X3CAC9_KLEPN</name>
<protein>
    <submittedName>
        <fullName evidence="1">Putative inner membrane protein</fullName>
    </submittedName>
</protein>
<evidence type="ECO:0000313" key="1">
    <source>
        <dbReference type="EMBL" id="SQC14158.1"/>
    </source>
</evidence>
<sequence>MVVFFAMIGWGLLTAADHPALGLAMLFGIGFGLLIERAQICFTPPPFAICGSPAGR</sequence>
<dbReference type="AlphaFoldDB" id="A0A2X3CAC9"/>
<organism evidence="1 2">
    <name type="scientific">Klebsiella pneumoniae</name>
    <dbReference type="NCBI Taxonomy" id="573"/>
    <lineage>
        <taxon>Bacteria</taxon>
        <taxon>Pseudomonadati</taxon>
        <taxon>Pseudomonadota</taxon>
        <taxon>Gammaproteobacteria</taxon>
        <taxon>Enterobacterales</taxon>
        <taxon>Enterobacteriaceae</taxon>
        <taxon>Klebsiella/Raoultella group</taxon>
        <taxon>Klebsiella</taxon>
        <taxon>Klebsiella pneumoniae complex</taxon>
    </lineage>
</organism>
<proteinExistence type="predicted"/>